<keyword evidence="1" id="KW-0732">Signal</keyword>
<dbReference type="Proteomes" id="UP000783796">
    <property type="component" value="Unassembled WGS sequence"/>
</dbReference>
<evidence type="ECO:0000256" key="1">
    <source>
        <dbReference type="SAM" id="SignalP"/>
    </source>
</evidence>
<feature type="signal peptide" evidence="1">
    <location>
        <begin position="1"/>
        <end position="20"/>
    </location>
</feature>
<dbReference type="Pfam" id="PF14302">
    <property type="entry name" value="DUF4377"/>
    <property type="match status" value="1"/>
</dbReference>
<evidence type="ECO:0000313" key="3">
    <source>
        <dbReference type="EMBL" id="MBU3838698.1"/>
    </source>
</evidence>
<comment type="caution">
    <text evidence="3">The sequence shown here is derived from an EMBL/GenBank/DDBJ whole genome shotgun (WGS) entry which is preliminary data.</text>
</comment>
<feature type="chain" id="PRO_5037567047" evidence="1">
    <location>
        <begin position="21"/>
        <end position="294"/>
    </location>
</feature>
<gene>
    <name evidence="3" type="ORF">H9777_10400</name>
</gene>
<dbReference type="InterPro" id="IPR025485">
    <property type="entry name" value="DUF4377"/>
</dbReference>
<evidence type="ECO:0000259" key="2">
    <source>
        <dbReference type="Pfam" id="PF14302"/>
    </source>
</evidence>
<accession>A0A948TCZ9</accession>
<dbReference type="EMBL" id="JAHLFW010000087">
    <property type="protein sequence ID" value="MBU3838698.1"/>
    <property type="molecule type" value="Genomic_DNA"/>
</dbReference>
<name>A0A948TCZ9_9BACT</name>
<reference evidence="3" key="2">
    <citation type="submission" date="2021-04" db="EMBL/GenBank/DDBJ databases">
        <authorList>
            <person name="Gilroy R."/>
        </authorList>
    </citation>
    <scope>NUCLEOTIDE SEQUENCE</scope>
    <source>
        <strain evidence="3">G4-2901</strain>
    </source>
</reference>
<organism evidence="3 4">
    <name type="scientific">Candidatus Phocaeicola faecigallinarum</name>
    <dbReference type="NCBI Taxonomy" id="2838732"/>
    <lineage>
        <taxon>Bacteria</taxon>
        <taxon>Pseudomonadati</taxon>
        <taxon>Bacteroidota</taxon>
        <taxon>Bacteroidia</taxon>
        <taxon>Bacteroidales</taxon>
        <taxon>Bacteroidaceae</taxon>
        <taxon>Phocaeicola</taxon>
    </lineage>
</organism>
<reference evidence="3" key="1">
    <citation type="journal article" date="2021" name="PeerJ">
        <title>Extensive microbial diversity within the chicken gut microbiome revealed by metagenomics and culture.</title>
        <authorList>
            <person name="Gilroy R."/>
            <person name="Ravi A."/>
            <person name="Getino M."/>
            <person name="Pursley I."/>
            <person name="Horton D.L."/>
            <person name="Alikhan N.F."/>
            <person name="Baker D."/>
            <person name="Gharbi K."/>
            <person name="Hall N."/>
            <person name="Watson M."/>
            <person name="Adriaenssens E.M."/>
            <person name="Foster-Nyarko E."/>
            <person name="Jarju S."/>
            <person name="Secka A."/>
            <person name="Antonio M."/>
            <person name="Oren A."/>
            <person name="Chaudhuri R.R."/>
            <person name="La Ragione R."/>
            <person name="Hildebrand F."/>
            <person name="Pallen M.J."/>
        </authorList>
    </citation>
    <scope>NUCLEOTIDE SEQUENCE</scope>
    <source>
        <strain evidence="3">G4-2901</strain>
    </source>
</reference>
<feature type="domain" description="DUF4377" evidence="2">
    <location>
        <begin position="61"/>
        <end position="120"/>
    </location>
</feature>
<sequence length="294" mass="34116">MKTKNLFGILMLFLFTFAFISCDKEDEEDTKVTNYQEYELTVASKKVLGMIFSEGNNYFRKVYAVKKNNAQDWISFSSIQDFNYEEGYEYHIKISETTYLDYRKGDPSWTEYKLLEVISKEKHDSEGLPDNFLSNNYNCLNAEFRYVIEADEKDELEKRLMNNSPLFMCKQFVFNKEFTEFAMLNEDSEYLVLADGKLIRETNDNENFPDSYKLIPLEGQVAATAQWTFICDFITHKAALTMDAFIVNLPGSTGNSGGMRSQIWLYQDMTQYAQEAFPEAGVKTVVVSYTFAIN</sequence>
<dbReference type="PROSITE" id="PS51257">
    <property type="entry name" value="PROKAR_LIPOPROTEIN"/>
    <property type="match status" value="1"/>
</dbReference>
<dbReference type="AlphaFoldDB" id="A0A948TCZ9"/>
<protein>
    <submittedName>
        <fullName evidence="3">DUF4377 domain-containing protein</fullName>
    </submittedName>
</protein>
<proteinExistence type="predicted"/>
<evidence type="ECO:0000313" key="4">
    <source>
        <dbReference type="Proteomes" id="UP000783796"/>
    </source>
</evidence>